<evidence type="ECO:0000256" key="5">
    <source>
        <dbReference type="ARBA" id="ARBA00022692"/>
    </source>
</evidence>
<organism evidence="9 10">
    <name type="scientific">Ginsengibacter hankyongi</name>
    <dbReference type="NCBI Taxonomy" id="2607284"/>
    <lineage>
        <taxon>Bacteria</taxon>
        <taxon>Pseudomonadati</taxon>
        <taxon>Bacteroidota</taxon>
        <taxon>Chitinophagia</taxon>
        <taxon>Chitinophagales</taxon>
        <taxon>Chitinophagaceae</taxon>
        <taxon>Ginsengibacter</taxon>
    </lineage>
</organism>
<dbReference type="PANTHER" id="PTHR21716">
    <property type="entry name" value="TRANSMEMBRANE PROTEIN"/>
    <property type="match status" value="1"/>
</dbReference>
<dbReference type="Pfam" id="PF01594">
    <property type="entry name" value="AI-2E_transport"/>
    <property type="match status" value="1"/>
</dbReference>
<evidence type="ECO:0000256" key="2">
    <source>
        <dbReference type="ARBA" id="ARBA00009773"/>
    </source>
</evidence>
<comment type="caution">
    <text evidence="9">The sequence shown here is derived from an EMBL/GenBank/DDBJ whole genome shotgun (WGS) entry which is preliminary data.</text>
</comment>
<keyword evidence="4" id="KW-1003">Cell membrane</keyword>
<evidence type="ECO:0000256" key="8">
    <source>
        <dbReference type="SAM" id="Phobius"/>
    </source>
</evidence>
<feature type="transmembrane region" description="Helical" evidence="8">
    <location>
        <begin position="263"/>
        <end position="279"/>
    </location>
</feature>
<feature type="transmembrane region" description="Helical" evidence="8">
    <location>
        <begin position="20"/>
        <end position="48"/>
    </location>
</feature>
<sequence>MNPNHTALQSYLKLLQITLLTVALMYFGKGLLIPLSFSLLLALILYPVCNWLEKHRLNRIVAIAISIIIVIIFFAVIIWLLLWQVAYLKDDLPFLTQKIKDALQQLQQWFYKNTGIVGLETTWIENTARSSGSSVSTLIQSLFKSVSSILFSLFIIPVFTALFLYHREQFVRFLQSLTAEKYHARLQTILHETSYTYYKYIVGLIKVYLVVGTLNSIGLLLLGVDHAILFGMLTAFMTMIPYVGIIISSMLPITVAWVTTNSLLYPLGVIAIFAFVQYLENSVIFPKIVGQQLNVSSWAILVALIAGGIVWGVSGMVLFMPFVAILKIISGYIEEWKPLNILLSREEKQKTKRIIKSPK</sequence>
<keyword evidence="6 8" id="KW-1133">Transmembrane helix</keyword>
<proteinExistence type="inferred from homology"/>
<evidence type="ECO:0000256" key="1">
    <source>
        <dbReference type="ARBA" id="ARBA00004651"/>
    </source>
</evidence>
<protein>
    <submittedName>
        <fullName evidence="9">AI-2E family transporter</fullName>
    </submittedName>
</protein>
<keyword evidence="3" id="KW-0813">Transport</keyword>
<name>A0A5J5IJB6_9BACT</name>
<dbReference type="GO" id="GO:0055085">
    <property type="term" value="P:transmembrane transport"/>
    <property type="evidence" value="ECO:0007669"/>
    <property type="project" value="TreeGrafter"/>
</dbReference>
<feature type="transmembrane region" description="Helical" evidence="8">
    <location>
        <begin position="299"/>
        <end position="326"/>
    </location>
</feature>
<feature type="transmembrane region" description="Helical" evidence="8">
    <location>
        <begin position="200"/>
        <end position="222"/>
    </location>
</feature>
<dbReference type="InterPro" id="IPR002549">
    <property type="entry name" value="AI-2E-like"/>
</dbReference>
<reference evidence="9 10" key="1">
    <citation type="submission" date="2019-09" db="EMBL/GenBank/DDBJ databases">
        <title>Draft genome sequence of Ginsengibacter sp. BR5-29.</title>
        <authorList>
            <person name="Im W.-T."/>
        </authorList>
    </citation>
    <scope>NUCLEOTIDE SEQUENCE [LARGE SCALE GENOMIC DNA]</scope>
    <source>
        <strain evidence="9 10">BR5-29</strain>
    </source>
</reference>
<keyword evidence="10" id="KW-1185">Reference proteome</keyword>
<comment type="similarity">
    <text evidence="2">Belongs to the autoinducer-2 exporter (AI-2E) (TC 2.A.86) family.</text>
</comment>
<keyword evidence="7 8" id="KW-0472">Membrane</keyword>
<feature type="transmembrane region" description="Helical" evidence="8">
    <location>
        <begin position="228"/>
        <end position="251"/>
    </location>
</feature>
<comment type="subcellular location">
    <subcellularLocation>
        <location evidence="1">Cell membrane</location>
        <topology evidence="1">Multi-pass membrane protein</topology>
    </subcellularLocation>
</comment>
<gene>
    <name evidence="9" type="ORF">FW778_00665</name>
</gene>
<evidence type="ECO:0000256" key="4">
    <source>
        <dbReference type="ARBA" id="ARBA00022475"/>
    </source>
</evidence>
<evidence type="ECO:0000256" key="6">
    <source>
        <dbReference type="ARBA" id="ARBA00022989"/>
    </source>
</evidence>
<dbReference type="PANTHER" id="PTHR21716:SF53">
    <property type="entry name" value="PERMEASE PERM-RELATED"/>
    <property type="match status" value="1"/>
</dbReference>
<dbReference type="EMBL" id="VYQF01000001">
    <property type="protein sequence ID" value="KAA9040588.1"/>
    <property type="molecule type" value="Genomic_DNA"/>
</dbReference>
<accession>A0A5J5IJB6</accession>
<dbReference type="AlphaFoldDB" id="A0A5J5IJB6"/>
<evidence type="ECO:0000313" key="10">
    <source>
        <dbReference type="Proteomes" id="UP000326903"/>
    </source>
</evidence>
<evidence type="ECO:0000256" key="3">
    <source>
        <dbReference type="ARBA" id="ARBA00022448"/>
    </source>
</evidence>
<dbReference type="Proteomes" id="UP000326903">
    <property type="component" value="Unassembled WGS sequence"/>
</dbReference>
<dbReference type="RefSeq" id="WP_150412648.1">
    <property type="nucleotide sequence ID" value="NZ_VYQF01000001.1"/>
</dbReference>
<dbReference type="GO" id="GO:0005886">
    <property type="term" value="C:plasma membrane"/>
    <property type="evidence" value="ECO:0007669"/>
    <property type="project" value="UniProtKB-SubCell"/>
</dbReference>
<keyword evidence="5 8" id="KW-0812">Transmembrane</keyword>
<feature type="transmembrane region" description="Helical" evidence="8">
    <location>
        <begin position="146"/>
        <end position="165"/>
    </location>
</feature>
<evidence type="ECO:0000313" key="9">
    <source>
        <dbReference type="EMBL" id="KAA9040588.1"/>
    </source>
</evidence>
<feature type="transmembrane region" description="Helical" evidence="8">
    <location>
        <begin position="60"/>
        <end position="82"/>
    </location>
</feature>
<evidence type="ECO:0000256" key="7">
    <source>
        <dbReference type="ARBA" id="ARBA00023136"/>
    </source>
</evidence>